<accession>A0A6G0VZV5</accession>
<sequence>MMVTHLHQTLLTHKSRRKLDPAHVHATRSTRETETQSKYTFLIVTHIELNPRPCLTHTHYPTYTKISIISPSIPHKMTTSQQQLLLDLESESEDDERYIVSPPTRQKKKKK</sequence>
<evidence type="ECO:0000313" key="3">
    <source>
        <dbReference type="Proteomes" id="UP000478052"/>
    </source>
</evidence>
<evidence type="ECO:0000313" key="2">
    <source>
        <dbReference type="EMBL" id="KAF0716007.1"/>
    </source>
</evidence>
<dbReference type="AlphaFoldDB" id="A0A6G0VZV5"/>
<keyword evidence="3" id="KW-1185">Reference proteome</keyword>
<reference evidence="2 3" key="1">
    <citation type="submission" date="2019-08" db="EMBL/GenBank/DDBJ databases">
        <title>Whole genome of Aphis craccivora.</title>
        <authorList>
            <person name="Voronova N.V."/>
            <person name="Shulinski R.S."/>
            <person name="Bandarenka Y.V."/>
            <person name="Zhorov D.G."/>
            <person name="Warner D."/>
        </authorList>
    </citation>
    <scope>NUCLEOTIDE SEQUENCE [LARGE SCALE GENOMIC DNA]</scope>
    <source>
        <strain evidence="2">180601</strain>
        <tissue evidence="2">Whole Body</tissue>
    </source>
</reference>
<evidence type="ECO:0000256" key="1">
    <source>
        <dbReference type="SAM" id="MobiDB-lite"/>
    </source>
</evidence>
<gene>
    <name evidence="2" type="ORF">FWK35_00024580</name>
</gene>
<name>A0A6G0VZV5_APHCR</name>
<comment type="caution">
    <text evidence="2">The sequence shown here is derived from an EMBL/GenBank/DDBJ whole genome shotgun (WGS) entry which is preliminary data.</text>
</comment>
<feature type="region of interest" description="Disordered" evidence="1">
    <location>
        <begin position="88"/>
        <end position="111"/>
    </location>
</feature>
<dbReference type="Proteomes" id="UP000478052">
    <property type="component" value="Unassembled WGS sequence"/>
</dbReference>
<protein>
    <submittedName>
        <fullName evidence="2">Uncharacterized protein</fullName>
    </submittedName>
</protein>
<proteinExistence type="predicted"/>
<dbReference type="EMBL" id="VUJU01010067">
    <property type="protein sequence ID" value="KAF0716007.1"/>
    <property type="molecule type" value="Genomic_DNA"/>
</dbReference>
<organism evidence="2 3">
    <name type="scientific">Aphis craccivora</name>
    <name type="common">Cowpea aphid</name>
    <dbReference type="NCBI Taxonomy" id="307492"/>
    <lineage>
        <taxon>Eukaryota</taxon>
        <taxon>Metazoa</taxon>
        <taxon>Ecdysozoa</taxon>
        <taxon>Arthropoda</taxon>
        <taxon>Hexapoda</taxon>
        <taxon>Insecta</taxon>
        <taxon>Pterygota</taxon>
        <taxon>Neoptera</taxon>
        <taxon>Paraneoptera</taxon>
        <taxon>Hemiptera</taxon>
        <taxon>Sternorrhyncha</taxon>
        <taxon>Aphidomorpha</taxon>
        <taxon>Aphidoidea</taxon>
        <taxon>Aphididae</taxon>
        <taxon>Aphidini</taxon>
        <taxon>Aphis</taxon>
        <taxon>Aphis</taxon>
    </lineage>
</organism>